<feature type="region of interest" description="Disordered" evidence="1">
    <location>
        <begin position="1"/>
        <end position="41"/>
    </location>
</feature>
<feature type="region of interest" description="Disordered" evidence="1">
    <location>
        <begin position="53"/>
        <end position="129"/>
    </location>
</feature>
<feature type="compositionally biased region" description="Polar residues" evidence="1">
    <location>
        <begin position="63"/>
        <end position="79"/>
    </location>
</feature>
<name>A0A9W6A967_ASPNG</name>
<organism evidence="2 3">
    <name type="scientific">Aspergillus niger</name>
    <dbReference type="NCBI Taxonomy" id="5061"/>
    <lineage>
        <taxon>Eukaryota</taxon>
        <taxon>Fungi</taxon>
        <taxon>Dikarya</taxon>
        <taxon>Ascomycota</taxon>
        <taxon>Pezizomycotina</taxon>
        <taxon>Eurotiomycetes</taxon>
        <taxon>Eurotiomycetidae</taxon>
        <taxon>Eurotiales</taxon>
        <taxon>Aspergillaceae</taxon>
        <taxon>Aspergillus</taxon>
        <taxon>Aspergillus subgen. Circumdati</taxon>
    </lineage>
</organism>
<dbReference type="AlphaFoldDB" id="A0A9W6A967"/>
<evidence type="ECO:0000256" key="1">
    <source>
        <dbReference type="SAM" id="MobiDB-lite"/>
    </source>
</evidence>
<reference evidence="2" key="1">
    <citation type="submission" date="2022-07" db="EMBL/GenBank/DDBJ databases">
        <title>Taxonomy of Aspergillus series Nigri: significant species reduction supported by multi-species coalescent approaches.</title>
        <authorList>
            <person name="Bian C."/>
            <person name="Kusuya Y."/>
            <person name="Sklenar F."/>
            <person name="D'hooge E."/>
            <person name="Yaguchi T."/>
            <person name="Takahashi H."/>
            <person name="Hubka V."/>
        </authorList>
    </citation>
    <scope>NUCLEOTIDE SEQUENCE</scope>
    <source>
        <strain evidence="2">IFM 63604</strain>
    </source>
</reference>
<comment type="caution">
    <text evidence="2">The sequence shown here is derived from an EMBL/GenBank/DDBJ whole genome shotgun (WGS) entry which is preliminary data.</text>
</comment>
<evidence type="ECO:0000313" key="3">
    <source>
        <dbReference type="Proteomes" id="UP001144191"/>
    </source>
</evidence>
<feature type="compositionally biased region" description="Basic and acidic residues" evidence="1">
    <location>
        <begin position="1"/>
        <end position="12"/>
    </location>
</feature>
<evidence type="ECO:0000313" key="2">
    <source>
        <dbReference type="EMBL" id="GLA56023.1"/>
    </source>
</evidence>
<proteinExistence type="predicted"/>
<feature type="compositionally biased region" description="Low complexity" evidence="1">
    <location>
        <begin position="101"/>
        <end position="111"/>
    </location>
</feature>
<sequence length="129" mass="14550">MEQLQEHVHEFDYFGFDPAPPTTKDQKKENSSSIYDPGTREVRNLSYAVATQLSVEEVEPHNVSKSNSYRGNTSDNSYNLPDKDNTGITSDFWGFDPHPNSSQRSIASSRIRPQHNHDNQAPLRGEGSL</sequence>
<accession>A0A9W6A967</accession>
<dbReference type="Proteomes" id="UP001144191">
    <property type="component" value="Unassembled WGS sequence"/>
</dbReference>
<gene>
    <name evidence="2" type="ORF">AnigIFM63604_003964</name>
</gene>
<protein>
    <submittedName>
        <fullName evidence="2">Uncharacterized protein</fullName>
    </submittedName>
</protein>
<dbReference type="EMBL" id="BRPB01000204">
    <property type="protein sequence ID" value="GLA56023.1"/>
    <property type="molecule type" value="Genomic_DNA"/>
</dbReference>